<evidence type="ECO:0000256" key="3">
    <source>
        <dbReference type="SAM" id="SignalP"/>
    </source>
</evidence>
<dbReference type="SUPFAM" id="SSF51338">
    <property type="entry name" value="Composite domain of metallo-dependent hydrolases"/>
    <property type="match status" value="1"/>
</dbReference>
<dbReference type="Proteomes" id="UP001595607">
    <property type="component" value="Unassembled WGS sequence"/>
</dbReference>
<dbReference type="InterPro" id="IPR006680">
    <property type="entry name" value="Amidohydro-rel"/>
</dbReference>
<evidence type="ECO:0000256" key="2">
    <source>
        <dbReference type="SAM" id="MobiDB-lite"/>
    </source>
</evidence>
<gene>
    <name evidence="5" type="ORF">ACFONP_03250</name>
</gene>
<dbReference type="InterPro" id="IPR011659">
    <property type="entry name" value="WD40"/>
</dbReference>
<dbReference type="InterPro" id="IPR011042">
    <property type="entry name" value="6-blade_b-propeller_TolB-like"/>
</dbReference>
<evidence type="ECO:0000313" key="6">
    <source>
        <dbReference type="Proteomes" id="UP001595607"/>
    </source>
</evidence>
<comment type="caution">
    <text evidence="5">The sequence shown here is derived from an EMBL/GenBank/DDBJ whole genome shotgun (WGS) entry which is preliminary data.</text>
</comment>
<dbReference type="SUPFAM" id="SSF51556">
    <property type="entry name" value="Metallo-dependent hydrolases"/>
    <property type="match status" value="1"/>
</dbReference>
<comment type="similarity">
    <text evidence="1">Belongs to the TolB family.</text>
</comment>
<sequence>MTNQHLLATTAFALCTFLMADNAGAMAQETEIADAEAEIAREDAKASLPLEGKTTKLDFTVEEGTWLSLDLTGDDDIVFELLGDIYRVPATGGKAEQITSGLGYDSQPALSPDGSLIAFISDRDGNDNLWVADAAGENARKISNLSRTRIVSPAWSPDGDFILVTELGKEPQLALYHKDGGSGVSLTSKKPGTDESEAIDGLGAVFSPDGRHLYYGAPTNGSFPGAQVHRLDRRTGYVAPMTQLAGGGFRPAVSPDGRLLAYITRDEAVSRLRLRDLETGEDRELLSGIQRDAQEGRRPSRDYFPSYSFTADSESIILNHDGAFARIALDDSEITEIPFSAEVSLDIGPDLNSPYRVDTGPVRARIVHDPALSPDGRRIAASVFGEIYVTPTAGDGAPRKLDTRNMLAFNPVWSPDGRQLAFVTWSDREGGHIWRMPANGSRAPRRLTEHPAYYSDLDWSPDGQTIIAMRGSEWIRHRTFSEFGGLDTPLEFIHLPARGGEITVIRPAEYGERKPHFAEGSDRIYAYSGEELFSMTLDGGDQQTHLKVNVPTGRPSQDEAFAERIVVHPGGEHAVALGNAQVWVVPIPALGATTPQVNVRGPSMPIARLTDIGADFIGWSDDGEEVFWAIGSTVYRMDFDDIPFTGPEEENGESEETDEQDGTKVLEDEPTVRVREIVVEKPRATPEGAILLSGATIITMAGSSTEEMVEGIADADILIVDNRIEAIGEKGSLNSPEDAETIDVSGKFIIPGLVDTHAHWEFRTQDVLEPHNWSLAANLAYGVTSGLDVQTAHKDYFTYSDFVDAGISTGQRAFMTGRGIFSNTDFESYERTRAYLRRYSDHYRTRNIKSYLAGNRKQRQWVVLASEELGLLPTTEGGSDMRLDITHAIDGMWGNEHTLPIVPLRDDVIDLYAKTKTAYTATLLVQYQAISAVNFFFTNEDPHDDEKLARFYPENRIDVLTRRRSTWAREDEYAFKEAAASVAALQRAGGLVGIGGHGELQGLGYHWEMRAHEMGGMTPAEILRAATIDGAAIIGVEQDLGSIERGKLADLVVLNSDPRKTIDHASDIQYVMKNGELYDDETLTRIWPSEKPLAPFWWTEDQQ</sequence>
<dbReference type="Gene3D" id="2.120.10.30">
    <property type="entry name" value="TolB, C-terminal domain"/>
    <property type="match status" value="3"/>
</dbReference>
<feature type="region of interest" description="Disordered" evidence="2">
    <location>
        <begin position="641"/>
        <end position="664"/>
    </location>
</feature>
<dbReference type="InterPro" id="IPR011059">
    <property type="entry name" value="Metal-dep_hydrolase_composite"/>
</dbReference>
<reference evidence="6" key="1">
    <citation type="journal article" date="2019" name="Int. J. Syst. Evol. Microbiol.">
        <title>The Global Catalogue of Microorganisms (GCM) 10K type strain sequencing project: providing services to taxonomists for standard genome sequencing and annotation.</title>
        <authorList>
            <consortium name="The Broad Institute Genomics Platform"/>
            <consortium name="The Broad Institute Genome Sequencing Center for Infectious Disease"/>
            <person name="Wu L."/>
            <person name="Ma J."/>
        </authorList>
    </citation>
    <scope>NUCLEOTIDE SEQUENCE [LARGE SCALE GENOMIC DNA]</scope>
    <source>
        <strain evidence="6">KCTC 22245</strain>
    </source>
</reference>
<dbReference type="PANTHER" id="PTHR36842">
    <property type="entry name" value="PROTEIN TOLB HOMOLOG"/>
    <property type="match status" value="1"/>
</dbReference>
<name>A0ABV7M8N2_9PROT</name>
<evidence type="ECO:0000256" key="1">
    <source>
        <dbReference type="ARBA" id="ARBA00009820"/>
    </source>
</evidence>
<dbReference type="Gene3D" id="2.30.40.10">
    <property type="entry name" value="Urease, subunit C, domain 1"/>
    <property type="match status" value="2"/>
</dbReference>
<dbReference type="EMBL" id="JBHRVA010000002">
    <property type="protein sequence ID" value="MFC3301741.1"/>
    <property type="molecule type" value="Genomic_DNA"/>
</dbReference>
<dbReference type="SUPFAM" id="SSF69304">
    <property type="entry name" value="Tricorn protease N-terminal domain"/>
    <property type="match status" value="1"/>
</dbReference>
<evidence type="ECO:0000313" key="5">
    <source>
        <dbReference type="EMBL" id="MFC3301741.1"/>
    </source>
</evidence>
<protein>
    <submittedName>
        <fullName evidence="5">Amidohydrolase family protein</fullName>
    </submittedName>
</protein>
<dbReference type="Pfam" id="PF07676">
    <property type="entry name" value="PD40"/>
    <property type="match status" value="1"/>
</dbReference>
<organism evidence="5 6">
    <name type="scientific">Parvularcula lutaonensis</name>
    <dbReference type="NCBI Taxonomy" id="491923"/>
    <lineage>
        <taxon>Bacteria</taxon>
        <taxon>Pseudomonadati</taxon>
        <taxon>Pseudomonadota</taxon>
        <taxon>Alphaproteobacteria</taxon>
        <taxon>Parvularculales</taxon>
        <taxon>Parvularculaceae</taxon>
        <taxon>Parvularcula</taxon>
    </lineage>
</organism>
<dbReference type="Pfam" id="PF01979">
    <property type="entry name" value="Amidohydro_1"/>
    <property type="match status" value="1"/>
</dbReference>
<keyword evidence="3" id="KW-0732">Signal</keyword>
<dbReference type="RefSeq" id="WP_189573323.1">
    <property type="nucleotide sequence ID" value="NZ_BMXU01000001.1"/>
</dbReference>
<feature type="chain" id="PRO_5046005615" evidence="3">
    <location>
        <begin position="28"/>
        <end position="1103"/>
    </location>
</feature>
<feature type="domain" description="Amidohydrolase-related" evidence="4">
    <location>
        <begin position="1012"/>
        <end position="1076"/>
    </location>
</feature>
<feature type="signal peptide" evidence="3">
    <location>
        <begin position="1"/>
        <end position="27"/>
    </location>
</feature>
<dbReference type="Gene3D" id="3.30.110.90">
    <property type="entry name" value="Amidohydrolase"/>
    <property type="match status" value="1"/>
</dbReference>
<feature type="compositionally biased region" description="Acidic residues" evidence="2">
    <location>
        <begin position="647"/>
        <end position="660"/>
    </location>
</feature>
<proteinExistence type="inferred from homology"/>
<dbReference type="InterPro" id="IPR032466">
    <property type="entry name" value="Metal_Hydrolase"/>
</dbReference>
<dbReference type="Pfam" id="PF26549">
    <property type="entry name" value="Tricorn_N"/>
    <property type="match status" value="1"/>
</dbReference>
<dbReference type="Gene3D" id="3.20.20.140">
    <property type="entry name" value="Metal-dependent hydrolases"/>
    <property type="match status" value="1"/>
</dbReference>
<accession>A0ABV7M8N2</accession>
<evidence type="ECO:0000259" key="4">
    <source>
        <dbReference type="Pfam" id="PF01979"/>
    </source>
</evidence>
<keyword evidence="6" id="KW-1185">Reference proteome</keyword>
<dbReference type="SUPFAM" id="SSF82171">
    <property type="entry name" value="DPP6 N-terminal domain-like"/>
    <property type="match status" value="1"/>
</dbReference>
<dbReference type="Gene3D" id="1.20.58.520">
    <property type="entry name" value="Amidohydrolase"/>
    <property type="match status" value="1"/>
</dbReference>